<dbReference type="CDD" id="cd00093">
    <property type="entry name" value="HTH_XRE"/>
    <property type="match status" value="1"/>
</dbReference>
<dbReference type="Gene3D" id="2.10.109.10">
    <property type="entry name" value="Umud Fragment, subunit A"/>
    <property type="match status" value="1"/>
</dbReference>
<dbReference type="InterPro" id="IPR001387">
    <property type="entry name" value="Cro/C1-type_HTH"/>
</dbReference>
<dbReference type="SMART" id="SM00530">
    <property type="entry name" value="HTH_XRE"/>
    <property type="match status" value="1"/>
</dbReference>
<reference evidence="2 3" key="1">
    <citation type="submission" date="2009-01" db="EMBL/GenBank/DDBJ databases">
        <title>Complete sequence of chromosome of Methylobacterium nodulans ORS 2060.</title>
        <authorList>
            <consortium name="US DOE Joint Genome Institute"/>
            <person name="Lucas S."/>
            <person name="Copeland A."/>
            <person name="Lapidus A."/>
            <person name="Glavina del Rio T."/>
            <person name="Dalin E."/>
            <person name="Tice H."/>
            <person name="Bruce D."/>
            <person name="Goodwin L."/>
            <person name="Pitluck S."/>
            <person name="Sims D."/>
            <person name="Brettin T."/>
            <person name="Detter J.C."/>
            <person name="Han C."/>
            <person name="Larimer F."/>
            <person name="Land M."/>
            <person name="Hauser L."/>
            <person name="Kyrpides N."/>
            <person name="Ivanova N."/>
            <person name="Marx C.J."/>
            <person name="Richardson P."/>
        </authorList>
    </citation>
    <scope>NUCLEOTIDE SEQUENCE [LARGE SCALE GENOMIC DNA]</scope>
    <source>
        <strain evidence="3">LMG 21967 / CNCM I-2342 / ORS 2060</strain>
    </source>
</reference>
<gene>
    <name evidence="2" type="ordered locus">Mnod_5087</name>
</gene>
<evidence type="ECO:0000259" key="1">
    <source>
        <dbReference type="PROSITE" id="PS50943"/>
    </source>
</evidence>
<dbReference type="PROSITE" id="PS50943">
    <property type="entry name" value="HTH_CROC1"/>
    <property type="match status" value="1"/>
</dbReference>
<dbReference type="Proteomes" id="UP000008207">
    <property type="component" value="Chromosome"/>
</dbReference>
<organism evidence="2 3">
    <name type="scientific">Methylobacterium nodulans (strain LMG 21967 / CNCM I-2342 / ORS 2060)</name>
    <dbReference type="NCBI Taxonomy" id="460265"/>
    <lineage>
        <taxon>Bacteria</taxon>
        <taxon>Pseudomonadati</taxon>
        <taxon>Pseudomonadota</taxon>
        <taxon>Alphaproteobacteria</taxon>
        <taxon>Hyphomicrobiales</taxon>
        <taxon>Methylobacteriaceae</taxon>
        <taxon>Methylobacterium</taxon>
    </lineage>
</organism>
<dbReference type="eggNOG" id="COG1974">
    <property type="taxonomic scope" value="Bacteria"/>
</dbReference>
<dbReference type="InterPro" id="IPR036286">
    <property type="entry name" value="LexA/Signal_pep-like_sf"/>
</dbReference>
<evidence type="ECO:0000313" key="3">
    <source>
        <dbReference type="Proteomes" id="UP000008207"/>
    </source>
</evidence>
<dbReference type="InterPro" id="IPR015927">
    <property type="entry name" value="Peptidase_S24_S26A/B/C"/>
</dbReference>
<dbReference type="STRING" id="460265.Mnod_5087"/>
<dbReference type="AlphaFoldDB" id="B8IIQ6"/>
<proteinExistence type="predicted"/>
<dbReference type="EMBL" id="CP001349">
    <property type="protein sequence ID" value="ACL59933.1"/>
    <property type="molecule type" value="Genomic_DNA"/>
</dbReference>
<dbReference type="InterPro" id="IPR010982">
    <property type="entry name" value="Lambda_DNA-bd_dom_sf"/>
</dbReference>
<protein>
    <submittedName>
        <fullName evidence="2">Transcriptional regulator, XRE family</fullName>
    </submittedName>
</protein>
<evidence type="ECO:0000313" key="2">
    <source>
        <dbReference type="EMBL" id="ACL59933.1"/>
    </source>
</evidence>
<dbReference type="SUPFAM" id="SSF47413">
    <property type="entry name" value="lambda repressor-like DNA-binding domains"/>
    <property type="match status" value="1"/>
</dbReference>
<accession>B8IIQ6</accession>
<feature type="domain" description="HTH cro/C1-type" evidence="1">
    <location>
        <begin position="34"/>
        <end position="81"/>
    </location>
</feature>
<dbReference type="SUPFAM" id="SSF51306">
    <property type="entry name" value="LexA/Signal peptidase"/>
    <property type="match status" value="1"/>
</dbReference>
<dbReference type="HOGENOM" id="CLU_1193731_0_0_5"/>
<dbReference type="GO" id="GO:0003677">
    <property type="term" value="F:DNA binding"/>
    <property type="evidence" value="ECO:0007669"/>
    <property type="project" value="InterPro"/>
</dbReference>
<name>B8IIQ6_METNO</name>
<dbReference type="Pfam" id="PF13443">
    <property type="entry name" value="HTH_26"/>
    <property type="match status" value="1"/>
</dbReference>
<dbReference type="KEGG" id="mno:Mnod_5087"/>
<keyword evidence="3" id="KW-1185">Reference proteome</keyword>
<dbReference type="Pfam" id="PF00717">
    <property type="entry name" value="Peptidase_S24"/>
    <property type="match status" value="1"/>
</dbReference>
<sequence length="232" mass="25855">MTSVPRVPERRRRVASNGDRELLREWIAGQLRDRRIPQKALSSAIGLSEDAVSRMLSGKRTIKADELKRICAFLGASPPLTAQLPARDVSYVKVVGEVAAGAFIDMQYVDFVDYDIPYVADPRWPKEAITAYIVRGESINRQARDGDHIIVLDASAAPRPYQSGDWVVVEQRCGDLVETTVKQVRGSEGAWELWPDSNDDRFQRPLVVAGNGGDNVRVIGFVLDFIRSGTRF</sequence>
<dbReference type="Gene3D" id="1.10.260.40">
    <property type="entry name" value="lambda repressor-like DNA-binding domains"/>
    <property type="match status" value="1"/>
</dbReference>